<evidence type="ECO:0000256" key="9">
    <source>
        <dbReference type="HAMAP-Rule" id="MF_03172"/>
    </source>
</evidence>
<dbReference type="PROSITE" id="PS00113">
    <property type="entry name" value="ADENYLATE_KINASE"/>
    <property type="match status" value="1"/>
</dbReference>
<dbReference type="EMBL" id="CAUYUE010000010">
    <property type="protein sequence ID" value="CAK0784447.1"/>
    <property type="molecule type" value="Genomic_DNA"/>
</dbReference>
<accession>A0AAV1ICJ8</accession>
<keyword evidence="2 9" id="KW-0808">Transferase</keyword>
<comment type="subcellular location">
    <subcellularLocation>
        <location evidence="9">Cytoplasm</location>
    </subcellularLocation>
    <subcellularLocation>
        <location evidence="9">Nucleus</location>
    </subcellularLocation>
</comment>
<evidence type="ECO:0000256" key="3">
    <source>
        <dbReference type="ARBA" id="ARBA00022741"/>
    </source>
</evidence>
<dbReference type="Pfam" id="PF00406">
    <property type="entry name" value="ADK"/>
    <property type="match status" value="1"/>
</dbReference>
<dbReference type="InterPro" id="IPR000850">
    <property type="entry name" value="Adenylat/UMP-CMP_kin"/>
</dbReference>
<keyword evidence="4 9" id="KW-0418">Kinase</keyword>
<feature type="binding site" evidence="9">
    <location>
        <position position="61"/>
    </location>
    <ligand>
        <name>a ribonucleoside 5'-phosphate</name>
        <dbReference type="ChEBI" id="CHEBI:58043"/>
    </ligand>
</feature>
<dbReference type="GO" id="GO:0005737">
    <property type="term" value="C:cytoplasm"/>
    <property type="evidence" value="ECO:0007669"/>
    <property type="project" value="UniProtKB-SubCell"/>
</dbReference>
<feature type="binding site" evidence="9">
    <location>
        <begin position="82"/>
        <end position="84"/>
    </location>
    <ligand>
        <name>a ribonucleoside 5'-phosphate</name>
        <dbReference type="ChEBI" id="CHEBI:58043"/>
    </ligand>
</feature>
<keyword evidence="7 9" id="KW-0539">Nucleus</keyword>
<feature type="binding site" evidence="9">
    <location>
        <position position="192"/>
    </location>
    <ligand>
        <name>ATP</name>
        <dbReference type="ChEBI" id="CHEBI:30616"/>
    </ligand>
</feature>
<comment type="domain">
    <text evidence="9">Consists of three domains, a large central CORE domain and two small peripheral domains, NMPbind and LID, which undergo movements during catalysis. The LID domain closes over the site of phosphoryl transfer upon ATP binding. Assembling and dissambling the active center during each catalytic cycle provides an effective means to prevent ATP hydrolysis.</text>
</comment>
<dbReference type="GO" id="GO:0005524">
    <property type="term" value="F:ATP binding"/>
    <property type="evidence" value="ECO:0007669"/>
    <property type="project" value="UniProtKB-KW"/>
</dbReference>
<dbReference type="InterPro" id="IPR027417">
    <property type="entry name" value="P-loop_NTPase"/>
</dbReference>
<feature type="binding site" evidence="9">
    <location>
        <position position="147"/>
    </location>
    <ligand>
        <name>ATP</name>
        <dbReference type="ChEBI" id="CHEBI:30616"/>
    </ligand>
</feature>
<dbReference type="FunFam" id="3.40.50.300:FF:000315">
    <property type="entry name" value="Adenylate kinase 1"/>
    <property type="match status" value="1"/>
</dbReference>
<dbReference type="InterPro" id="IPR006266">
    <property type="entry name" value="UMP_CMP_kinase"/>
</dbReference>
<dbReference type="CDD" id="cd01428">
    <property type="entry name" value="ADK"/>
    <property type="match status" value="1"/>
</dbReference>
<dbReference type="GO" id="GO:0016776">
    <property type="term" value="F:phosphotransferase activity, phosphate group as acceptor"/>
    <property type="evidence" value="ECO:0007669"/>
    <property type="project" value="InterPro"/>
</dbReference>
<dbReference type="EC" id="2.7.4.14" evidence="9"/>
<proteinExistence type="inferred from homology"/>
<dbReference type="NCBIfam" id="NF011100">
    <property type="entry name" value="PRK14527.1"/>
    <property type="match status" value="1"/>
</dbReference>
<protein>
    <recommendedName>
        <fullName evidence="9">UMP-CMP kinase</fullName>
        <ecNumber evidence="9">2.7.4.14</ecNumber>
    </recommendedName>
    <alternativeName>
        <fullName evidence="9">Deoxycytidylate kinase</fullName>
        <shortName evidence="9">CK</shortName>
        <shortName evidence="9">dCMP kinase</shortName>
    </alternativeName>
    <alternativeName>
        <fullName evidence="9">Uridine monophosphate/cytidine monophosphate kinase</fullName>
        <shortName evidence="9">UMP/CMP kinase</shortName>
        <shortName evidence="9">UMP/CMPK</shortName>
    </alternativeName>
</protein>
<evidence type="ECO:0000313" key="11">
    <source>
        <dbReference type="Proteomes" id="UP001314263"/>
    </source>
</evidence>
<keyword evidence="3 9" id="KW-0547">Nucleotide-binding</keyword>
<feature type="region of interest" description="LID" evidence="9">
    <location>
        <begin position="146"/>
        <end position="156"/>
    </location>
</feature>
<evidence type="ECO:0000256" key="8">
    <source>
        <dbReference type="ARBA" id="ARBA00048116"/>
    </source>
</evidence>
<dbReference type="InterPro" id="IPR033690">
    <property type="entry name" value="Adenylat_kinase_CS"/>
</dbReference>
<evidence type="ECO:0000256" key="5">
    <source>
        <dbReference type="ARBA" id="ARBA00022840"/>
    </source>
</evidence>
<keyword evidence="1 9" id="KW-0963">Cytoplasm</keyword>
<dbReference type="GO" id="GO:0009123">
    <property type="term" value="P:nucleoside monophosphate metabolic process"/>
    <property type="evidence" value="ECO:0007669"/>
    <property type="project" value="UniProtKB-ARBA"/>
</dbReference>
<reference evidence="10 11" key="1">
    <citation type="submission" date="2023-10" db="EMBL/GenBank/DDBJ databases">
        <authorList>
            <person name="Maclean D."/>
            <person name="Macfadyen A."/>
        </authorList>
    </citation>
    <scope>NUCLEOTIDE SEQUENCE [LARGE SCALE GENOMIC DNA]</scope>
</reference>
<dbReference type="SUPFAM" id="SSF52540">
    <property type="entry name" value="P-loop containing nucleoside triphosphate hydrolases"/>
    <property type="match status" value="1"/>
</dbReference>
<comment type="function">
    <text evidence="9">Catalyzes the phosphorylation of pyrimidine nucleoside monophosphates at the expense of ATP. Plays an important role in de novo pyrimidine nucleotide biosynthesis. Has preference for UMP and CMP as phosphate acceptors.</text>
</comment>
<feature type="binding site" evidence="9">
    <location>
        <begin position="35"/>
        <end position="40"/>
    </location>
    <ligand>
        <name>ATP</name>
        <dbReference type="ChEBI" id="CHEBI:30616"/>
    </ligand>
</feature>
<dbReference type="GO" id="GO:0019205">
    <property type="term" value="F:nucleobase-containing compound kinase activity"/>
    <property type="evidence" value="ECO:0007669"/>
    <property type="project" value="InterPro"/>
</dbReference>
<comment type="catalytic activity">
    <reaction evidence="9">
        <text>CMP + ATP = CDP + ADP</text>
        <dbReference type="Rhea" id="RHEA:11600"/>
        <dbReference type="ChEBI" id="CHEBI:30616"/>
        <dbReference type="ChEBI" id="CHEBI:58069"/>
        <dbReference type="ChEBI" id="CHEBI:60377"/>
        <dbReference type="ChEBI" id="CHEBI:456216"/>
        <dbReference type="EC" id="2.7.4.14"/>
    </reaction>
</comment>
<dbReference type="HAMAP" id="MF_00235">
    <property type="entry name" value="Adenylate_kinase_Adk"/>
    <property type="match status" value="1"/>
</dbReference>
<dbReference type="HAMAP" id="MF_03172">
    <property type="entry name" value="Adenylate_kinase_UMP_CMP_kin"/>
    <property type="match status" value="1"/>
</dbReference>
<comment type="caution">
    <text evidence="9">Lacks conserved residue(s) required for the propagation of feature annotation.</text>
</comment>
<comment type="catalytic activity">
    <reaction evidence="8 9">
        <text>UMP + ATP = UDP + ADP</text>
        <dbReference type="Rhea" id="RHEA:24400"/>
        <dbReference type="ChEBI" id="CHEBI:30616"/>
        <dbReference type="ChEBI" id="CHEBI:57865"/>
        <dbReference type="ChEBI" id="CHEBI:58223"/>
        <dbReference type="ChEBI" id="CHEBI:456216"/>
        <dbReference type="EC" id="2.7.4.14"/>
    </reaction>
</comment>
<gene>
    <name evidence="10" type="ORF">CVIRNUC_007651</name>
</gene>
<organism evidence="10 11">
    <name type="scientific">Coccomyxa viridis</name>
    <dbReference type="NCBI Taxonomy" id="1274662"/>
    <lineage>
        <taxon>Eukaryota</taxon>
        <taxon>Viridiplantae</taxon>
        <taxon>Chlorophyta</taxon>
        <taxon>core chlorophytes</taxon>
        <taxon>Trebouxiophyceae</taxon>
        <taxon>Trebouxiophyceae incertae sedis</taxon>
        <taxon>Coccomyxaceae</taxon>
        <taxon>Coccomyxa</taxon>
    </lineage>
</organism>
<comment type="cofactor">
    <cofactor evidence="9">
        <name>Mg(2+)</name>
        <dbReference type="ChEBI" id="CHEBI:18420"/>
    </cofactor>
    <text evidence="9">Binds 1 Mg(2+) ion per monomer.</text>
</comment>
<comment type="catalytic activity">
    <reaction evidence="9">
        <text>dCMP + ATP = dCDP + ADP</text>
        <dbReference type="Rhea" id="RHEA:25094"/>
        <dbReference type="ChEBI" id="CHEBI:30616"/>
        <dbReference type="ChEBI" id="CHEBI:57566"/>
        <dbReference type="ChEBI" id="CHEBI:58593"/>
        <dbReference type="ChEBI" id="CHEBI:456216"/>
        <dbReference type="EC" id="2.7.4.14"/>
    </reaction>
</comment>
<dbReference type="Proteomes" id="UP001314263">
    <property type="component" value="Unassembled WGS sequence"/>
</dbReference>
<keyword evidence="11" id="KW-1185">Reference proteome</keyword>
<dbReference type="PANTHER" id="PTHR23359">
    <property type="entry name" value="NUCLEOTIDE KINASE"/>
    <property type="match status" value="1"/>
</dbReference>
<feature type="binding site" evidence="9">
    <location>
        <position position="164"/>
    </location>
    <ligand>
        <name>a ribonucleoside 5'-phosphate</name>
        <dbReference type="ChEBI" id="CHEBI:58043"/>
    </ligand>
</feature>
<comment type="similarity">
    <text evidence="9">Belongs to the adenylate kinase family. UMP-CMP kinase subfamily.</text>
</comment>
<comment type="subunit">
    <text evidence="9">Monomer.</text>
</comment>
<feature type="binding site" evidence="9">
    <location>
        <position position="153"/>
    </location>
    <ligand>
        <name>a ribonucleoside 5'-phosphate</name>
        <dbReference type="ChEBI" id="CHEBI:58043"/>
    </ligand>
</feature>
<evidence type="ECO:0000256" key="4">
    <source>
        <dbReference type="ARBA" id="ARBA00022777"/>
    </source>
</evidence>
<sequence length="234" mass="25938">MGNFCCHFEARHDDDDENKADLSKATIVFVLGGPGSGKGTQCELLVKKYGYKHLSAGDLLREEVKKGTQLGKEMESIMKEGKLVPTEVTVKLLRKAMQASSNDKFLIDGFPRAIDQAETFEQDIKPPALVLFFDCPEEEMKKRLLKRGESSGRADDNEETIVKRFRTFLDCSMPVIEHYERQGKLAKISAVPPPDEVFVEVQRAMDGLSTEHGEKPRASDHVAAHAQGAGLMAA</sequence>
<evidence type="ECO:0000256" key="1">
    <source>
        <dbReference type="ARBA" id="ARBA00022490"/>
    </source>
</evidence>
<evidence type="ECO:0000256" key="7">
    <source>
        <dbReference type="ARBA" id="ARBA00023242"/>
    </source>
</evidence>
<dbReference type="GO" id="GO:0006207">
    <property type="term" value="P:'de novo' pyrimidine nucleobase biosynthetic process"/>
    <property type="evidence" value="ECO:0007669"/>
    <property type="project" value="InterPro"/>
</dbReference>
<keyword evidence="6 9" id="KW-0665">Pyrimidine biosynthesis</keyword>
<name>A0AAV1ICJ8_9CHLO</name>
<dbReference type="PRINTS" id="PR00094">
    <property type="entry name" value="ADENYLTKNASE"/>
</dbReference>
<dbReference type="GO" id="GO:0006221">
    <property type="term" value="P:pyrimidine nucleotide biosynthetic process"/>
    <property type="evidence" value="ECO:0007669"/>
    <property type="project" value="UniProtKB-UniRule"/>
</dbReference>
<dbReference type="NCBIfam" id="TIGR01359">
    <property type="entry name" value="UMP_CMP_kin_fam"/>
    <property type="match status" value="1"/>
</dbReference>
<evidence type="ECO:0000313" key="10">
    <source>
        <dbReference type="EMBL" id="CAK0784447.1"/>
    </source>
</evidence>
<dbReference type="GO" id="GO:0005634">
    <property type="term" value="C:nucleus"/>
    <property type="evidence" value="ECO:0007669"/>
    <property type="project" value="UniProtKB-SubCell"/>
</dbReference>
<dbReference type="AlphaFoldDB" id="A0AAV1ICJ8"/>
<dbReference type="Gene3D" id="3.40.50.300">
    <property type="entry name" value="P-loop containing nucleotide triphosphate hydrolases"/>
    <property type="match status" value="1"/>
</dbReference>
<comment type="caution">
    <text evidence="10">The sequence shown here is derived from an EMBL/GenBank/DDBJ whole genome shotgun (WGS) entry which is preliminary data.</text>
</comment>
<feature type="binding site" evidence="9">
    <location>
        <begin position="109"/>
        <end position="112"/>
    </location>
    <ligand>
        <name>a ribonucleoside 5'-phosphate</name>
        <dbReference type="ChEBI" id="CHEBI:58043"/>
    </ligand>
</feature>
<evidence type="ECO:0000256" key="2">
    <source>
        <dbReference type="ARBA" id="ARBA00022679"/>
    </source>
</evidence>
<keyword evidence="5 9" id="KW-0067">ATP-binding</keyword>
<evidence type="ECO:0000256" key="6">
    <source>
        <dbReference type="ARBA" id="ARBA00022975"/>
    </source>
</evidence>